<dbReference type="GO" id="GO:0005525">
    <property type="term" value="F:GTP binding"/>
    <property type="evidence" value="ECO:0007669"/>
    <property type="project" value="UniProtKB-KW"/>
</dbReference>
<dbReference type="SMART" id="SM00174">
    <property type="entry name" value="RHO"/>
    <property type="match status" value="1"/>
</dbReference>
<reference evidence="3" key="1">
    <citation type="submission" date="2021-02" db="EMBL/GenBank/DDBJ databases">
        <authorList>
            <person name="Nowell W R."/>
        </authorList>
    </citation>
    <scope>NUCLEOTIDE SEQUENCE</scope>
</reference>
<keyword evidence="5" id="KW-1185">Reference proteome</keyword>
<evidence type="ECO:0000256" key="1">
    <source>
        <dbReference type="ARBA" id="ARBA00022741"/>
    </source>
</evidence>
<keyword evidence="2" id="KW-0342">GTP-binding</keyword>
<evidence type="ECO:0000256" key="2">
    <source>
        <dbReference type="ARBA" id="ARBA00023134"/>
    </source>
</evidence>
<evidence type="ECO:0008006" key="6">
    <source>
        <dbReference type="Google" id="ProtNLM"/>
    </source>
</evidence>
<keyword evidence="1" id="KW-0547">Nucleotide-binding</keyword>
<dbReference type="CDD" id="cd00157">
    <property type="entry name" value="Rho"/>
    <property type="match status" value="1"/>
</dbReference>
<gene>
    <name evidence="3" type="ORF">GPM918_LOCUS15500</name>
    <name evidence="4" type="ORF">SRO942_LOCUS15500</name>
</gene>
<evidence type="ECO:0000313" key="5">
    <source>
        <dbReference type="Proteomes" id="UP000663829"/>
    </source>
</evidence>
<dbReference type="PROSITE" id="PS51420">
    <property type="entry name" value="RHO"/>
    <property type="match status" value="1"/>
</dbReference>
<name>A0A814JBW0_9BILA</name>
<dbReference type="FunFam" id="3.40.50.300:FF:000118">
    <property type="entry name" value="Rho-related GTP-binding protein RhoG"/>
    <property type="match status" value="1"/>
</dbReference>
<dbReference type="SMART" id="SM00175">
    <property type="entry name" value="RAB"/>
    <property type="match status" value="1"/>
</dbReference>
<evidence type="ECO:0000313" key="4">
    <source>
        <dbReference type="EMBL" id="CAF3806044.1"/>
    </source>
</evidence>
<organism evidence="3 5">
    <name type="scientific">Didymodactylos carnosus</name>
    <dbReference type="NCBI Taxonomy" id="1234261"/>
    <lineage>
        <taxon>Eukaryota</taxon>
        <taxon>Metazoa</taxon>
        <taxon>Spiralia</taxon>
        <taxon>Gnathifera</taxon>
        <taxon>Rotifera</taxon>
        <taxon>Eurotatoria</taxon>
        <taxon>Bdelloidea</taxon>
        <taxon>Philodinida</taxon>
        <taxon>Philodinidae</taxon>
        <taxon>Didymodactylos</taxon>
    </lineage>
</organism>
<dbReference type="PROSITE" id="PS51419">
    <property type="entry name" value="RAB"/>
    <property type="match status" value="1"/>
</dbReference>
<dbReference type="Proteomes" id="UP000681722">
    <property type="component" value="Unassembled WGS sequence"/>
</dbReference>
<protein>
    <recommendedName>
        <fullName evidence="6">Cell division control protein 42 homolog</fullName>
    </recommendedName>
</protein>
<evidence type="ECO:0000313" key="3">
    <source>
        <dbReference type="EMBL" id="CAF1035422.1"/>
    </source>
</evidence>
<dbReference type="InterPro" id="IPR027417">
    <property type="entry name" value="P-loop_NTPase"/>
</dbReference>
<dbReference type="InterPro" id="IPR001806">
    <property type="entry name" value="Small_GTPase"/>
</dbReference>
<dbReference type="EMBL" id="CAJOBC010003912">
    <property type="protein sequence ID" value="CAF3806044.1"/>
    <property type="molecule type" value="Genomic_DNA"/>
</dbReference>
<proteinExistence type="predicted"/>
<comment type="caution">
    <text evidence="3">The sequence shown here is derived from an EMBL/GenBank/DDBJ whole genome shotgun (WGS) entry which is preliminary data.</text>
</comment>
<sequence length="198" mass="22074">MAMNSVKPIKCVVVGDGTVGKTCMLITYTTNSFPVEYVPTIFDSYAVTVLINNQPHTLGLYDTAGQETYDRLRPLSYPETDIFLVCFSVVLPPSFSNVRDKWLPELSHHNPGTPCILVGTQIDLRDDKPTVDKLQNMYKQPPISKLQGEKMAKQINAVKYLEVSSKTQAGLKAVFDEAIMTVLVPKKKKPRSHNCVVL</sequence>
<dbReference type="OrthoDB" id="8830751at2759"/>
<dbReference type="EMBL" id="CAJNOQ010003912">
    <property type="protein sequence ID" value="CAF1035422.1"/>
    <property type="molecule type" value="Genomic_DNA"/>
</dbReference>
<dbReference type="GO" id="GO:0007264">
    <property type="term" value="P:small GTPase-mediated signal transduction"/>
    <property type="evidence" value="ECO:0007669"/>
    <property type="project" value="InterPro"/>
</dbReference>
<dbReference type="PANTHER" id="PTHR24072">
    <property type="entry name" value="RHO FAMILY GTPASE"/>
    <property type="match status" value="1"/>
</dbReference>
<dbReference type="Gene3D" id="3.40.50.300">
    <property type="entry name" value="P-loop containing nucleotide triphosphate hydrolases"/>
    <property type="match status" value="1"/>
</dbReference>
<accession>A0A814JBW0</accession>
<dbReference type="AlphaFoldDB" id="A0A814JBW0"/>
<dbReference type="Pfam" id="PF00071">
    <property type="entry name" value="Ras"/>
    <property type="match status" value="1"/>
</dbReference>
<dbReference type="NCBIfam" id="TIGR00231">
    <property type="entry name" value="small_GTP"/>
    <property type="match status" value="1"/>
</dbReference>
<dbReference type="PROSITE" id="PS51421">
    <property type="entry name" value="RAS"/>
    <property type="match status" value="1"/>
</dbReference>
<dbReference type="PRINTS" id="PR00449">
    <property type="entry name" value="RASTRNSFRMNG"/>
</dbReference>
<dbReference type="InterPro" id="IPR005225">
    <property type="entry name" value="Small_GTP-bd"/>
</dbReference>
<dbReference type="SUPFAM" id="SSF52540">
    <property type="entry name" value="P-loop containing nucleoside triphosphate hydrolases"/>
    <property type="match status" value="1"/>
</dbReference>
<dbReference type="GO" id="GO:0003924">
    <property type="term" value="F:GTPase activity"/>
    <property type="evidence" value="ECO:0007669"/>
    <property type="project" value="InterPro"/>
</dbReference>
<dbReference type="InterPro" id="IPR003578">
    <property type="entry name" value="Small_GTPase_Rho"/>
</dbReference>
<dbReference type="SMART" id="SM00173">
    <property type="entry name" value="RAS"/>
    <property type="match status" value="1"/>
</dbReference>
<dbReference type="Proteomes" id="UP000663829">
    <property type="component" value="Unassembled WGS sequence"/>
</dbReference>